<dbReference type="EMBL" id="CP008889">
    <property type="protein sequence ID" value="AIF40434.1"/>
    <property type="molecule type" value="Genomic_DNA"/>
</dbReference>
<dbReference type="InterPro" id="IPR036412">
    <property type="entry name" value="HAD-like_sf"/>
</dbReference>
<dbReference type="SUPFAM" id="SSF56784">
    <property type="entry name" value="HAD-like"/>
    <property type="match status" value="1"/>
</dbReference>
<dbReference type="GO" id="GO:0000287">
    <property type="term" value="F:magnesium ion binding"/>
    <property type="evidence" value="ECO:0007669"/>
    <property type="project" value="TreeGrafter"/>
</dbReference>
<dbReference type="GO" id="GO:0016791">
    <property type="term" value="F:phosphatase activity"/>
    <property type="evidence" value="ECO:0007669"/>
    <property type="project" value="TreeGrafter"/>
</dbReference>
<dbReference type="HOGENOM" id="CLU_044146_0_0_11"/>
<dbReference type="Gene3D" id="3.30.1240.10">
    <property type="match status" value="1"/>
</dbReference>
<dbReference type="KEGG" id="dni:HX89_05150"/>
<dbReference type="AlphaFoldDB" id="A0A075JEU4"/>
<dbReference type="PANTHER" id="PTHR10000">
    <property type="entry name" value="PHOSPHOSERINE PHOSPHATASE"/>
    <property type="match status" value="1"/>
</dbReference>
<dbReference type="GO" id="GO:0005829">
    <property type="term" value="C:cytosol"/>
    <property type="evidence" value="ECO:0007669"/>
    <property type="project" value="TreeGrafter"/>
</dbReference>
<protein>
    <recommendedName>
        <fullName evidence="3">Haloacid dehalogenase</fullName>
    </recommendedName>
</protein>
<dbReference type="Proteomes" id="UP000027986">
    <property type="component" value="Chromosome"/>
</dbReference>
<dbReference type="Pfam" id="PF08282">
    <property type="entry name" value="Hydrolase_3"/>
    <property type="match status" value="1"/>
</dbReference>
<dbReference type="InterPro" id="IPR006379">
    <property type="entry name" value="HAD-SF_hydro_IIB"/>
</dbReference>
<accession>A0A075JEU4</accession>
<evidence type="ECO:0000313" key="2">
    <source>
        <dbReference type="Proteomes" id="UP000027986"/>
    </source>
</evidence>
<keyword evidence="2" id="KW-1185">Reference proteome</keyword>
<reference evidence="1 2" key="1">
    <citation type="submission" date="2014-07" db="EMBL/GenBank/DDBJ databases">
        <title>Genome Sequencing of Dermacoccus nishinomiyaensis.</title>
        <authorList>
            <person name="Hong K.W."/>
            <person name="Chan K.G."/>
        </authorList>
    </citation>
    <scope>NUCLEOTIDE SEQUENCE [LARGE SCALE GENOMIC DNA]</scope>
    <source>
        <strain evidence="1 2">M25</strain>
    </source>
</reference>
<gene>
    <name evidence="1" type="ORF">HX89_05150</name>
</gene>
<dbReference type="eggNOG" id="COG0561">
    <property type="taxonomic scope" value="Bacteria"/>
</dbReference>
<sequence>MPRLVASDLDGTLLDTDGRVSDHTRTVWSGLGARGIETIVVTARPPRWLDHLAELVGAAGSPESTADDVGAHTLAICANGAFVYDLATRRVIEADGFTADEALAVVEHLRRRFPDAGAAVETERGMFRSAAYPDAHAGMPAHDAAVRDCELTALPPDVVVGKILLRDEAWRGDAFVEALTECLGGRGVLAYSGAAGLAEISAPGVTKAARLEAWCAERGVDANDVWAFGDMPNDIPMLTWAGRGVAVENAHDEVLAIADDTCGPHDADGVARYLERHLTLDCHP</sequence>
<proteinExistence type="predicted"/>
<organism evidence="1 2">
    <name type="scientific">Dermacoccus nishinomiyaensis</name>
    <dbReference type="NCBI Taxonomy" id="1274"/>
    <lineage>
        <taxon>Bacteria</taxon>
        <taxon>Bacillati</taxon>
        <taxon>Actinomycetota</taxon>
        <taxon>Actinomycetes</taxon>
        <taxon>Micrococcales</taxon>
        <taxon>Dermacoccaceae</taxon>
        <taxon>Dermacoccus</taxon>
    </lineage>
</organism>
<dbReference type="Gene3D" id="3.40.50.1000">
    <property type="entry name" value="HAD superfamily/HAD-like"/>
    <property type="match status" value="1"/>
</dbReference>
<evidence type="ECO:0000313" key="1">
    <source>
        <dbReference type="EMBL" id="AIF40434.1"/>
    </source>
</evidence>
<name>A0A075JEU4_9MICO</name>
<dbReference type="NCBIfam" id="TIGR01484">
    <property type="entry name" value="HAD-SF-IIB"/>
    <property type="match status" value="1"/>
</dbReference>
<evidence type="ECO:0008006" key="3">
    <source>
        <dbReference type="Google" id="ProtNLM"/>
    </source>
</evidence>
<dbReference type="PANTHER" id="PTHR10000:SF8">
    <property type="entry name" value="HAD SUPERFAMILY HYDROLASE-LIKE, TYPE 3"/>
    <property type="match status" value="1"/>
</dbReference>
<dbReference type="InterPro" id="IPR023214">
    <property type="entry name" value="HAD_sf"/>
</dbReference>